<dbReference type="EMBL" id="CP076135">
    <property type="protein sequence ID" value="QWG16955.1"/>
    <property type="molecule type" value="Genomic_DNA"/>
</dbReference>
<dbReference type="AlphaFoldDB" id="A0A975NLC7"/>
<reference evidence="2" key="1">
    <citation type="submission" date="2021-06" db="EMBL/GenBank/DDBJ databases">
        <title>Bradyrhizobium sp. S2-11-2 Genome sequencing.</title>
        <authorList>
            <person name="Jin L."/>
        </authorList>
    </citation>
    <scope>NUCLEOTIDE SEQUENCE</scope>
    <source>
        <strain evidence="2">S2-11-2</strain>
    </source>
</reference>
<evidence type="ECO:0000313" key="3">
    <source>
        <dbReference type="Proteomes" id="UP000680805"/>
    </source>
</evidence>
<dbReference type="KEGG" id="bsei:KMZ68_18475"/>
<sequence>MPEPRQDHLTTSQDEAPVTRYAYKASLIGSAHQFELTDEGLKWKVGSRSGVWPYADITAVRLTYRPMSMQPRRFRADIERKDRQRVAILSTSWQTVTLMAPQDREYSAFIAQLHERMKQAGSKAALIGGIKPGLYAAGVALVALVAVAITGLLARAIATGEYGGALFLVGFAALFGWQIGGFIQRNRPQSYTFDHLPQALLPIGK</sequence>
<protein>
    <recommendedName>
        <fullName evidence="4">Bll5862 protein</fullName>
    </recommendedName>
</protein>
<evidence type="ECO:0008006" key="4">
    <source>
        <dbReference type="Google" id="ProtNLM"/>
    </source>
</evidence>
<keyword evidence="1" id="KW-0812">Transmembrane</keyword>
<accession>A0A975NLC7</accession>
<feature type="transmembrane region" description="Helical" evidence="1">
    <location>
        <begin position="164"/>
        <end position="183"/>
    </location>
</feature>
<dbReference type="Proteomes" id="UP000680805">
    <property type="component" value="Chromosome"/>
</dbReference>
<keyword evidence="1" id="KW-1133">Transmembrane helix</keyword>
<feature type="transmembrane region" description="Helical" evidence="1">
    <location>
        <begin position="133"/>
        <end position="158"/>
    </location>
</feature>
<gene>
    <name evidence="2" type="ORF">KMZ68_18475</name>
</gene>
<organism evidence="2 3">
    <name type="scientific">Bradyrhizobium sediminis</name>
    <dbReference type="NCBI Taxonomy" id="2840469"/>
    <lineage>
        <taxon>Bacteria</taxon>
        <taxon>Pseudomonadati</taxon>
        <taxon>Pseudomonadota</taxon>
        <taxon>Alphaproteobacteria</taxon>
        <taxon>Hyphomicrobiales</taxon>
        <taxon>Nitrobacteraceae</taxon>
        <taxon>Bradyrhizobium</taxon>
    </lineage>
</organism>
<evidence type="ECO:0000313" key="2">
    <source>
        <dbReference type="EMBL" id="QWG16955.1"/>
    </source>
</evidence>
<proteinExistence type="predicted"/>
<evidence type="ECO:0000256" key="1">
    <source>
        <dbReference type="SAM" id="Phobius"/>
    </source>
</evidence>
<dbReference type="RefSeq" id="WP_215612618.1">
    <property type="nucleotide sequence ID" value="NZ_CP076135.1"/>
</dbReference>
<name>A0A975NLC7_9BRAD</name>
<keyword evidence="1" id="KW-0472">Membrane</keyword>